<organism evidence="1 2">
    <name type="scientific">Clunio marinus</name>
    <dbReference type="NCBI Taxonomy" id="568069"/>
    <lineage>
        <taxon>Eukaryota</taxon>
        <taxon>Metazoa</taxon>
        <taxon>Ecdysozoa</taxon>
        <taxon>Arthropoda</taxon>
        <taxon>Hexapoda</taxon>
        <taxon>Insecta</taxon>
        <taxon>Pterygota</taxon>
        <taxon>Neoptera</taxon>
        <taxon>Endopterygota</taxon>
        <taxon>Diptera</taxon>
        <taxon>Nematocera</taxon>
        <taxon>Chironomoidea</taxon>
        <taxon>Chironomidae</taxon>
        <taxon>Clunio</taxon>
    </lineage>
</organism>
<accession>A0A1J1HKA8</accession>
<sequence length="60" mass="6917">MWFPKWNLKLANLRKASDIVSKLSFCGIVLCYLESVVSVAASRYPQTNKKLQNHKNQHLV</sequence>
<keyword evidence="2" id="KW-1185">Reference proteome</keyword>
<evidence type="ECO:0000313" key="2">
    <source>
        <dbReference type="Proteomes" id="UP000183832"/>
    </source>
</evidence>
<evidence type="ECO:0000313" key="1">
    <source>
        <dbReference type="EMBL" id="CRK88487.1"/>
    </source>
</evidence>
<gene>
    <name evidence="1" type="ORF">CLUMA_CG002306</name>
</gene>
<name>A0A1J1HKA8_9DIPT</name>
<reference evidence="1 2" key="1">
    <citation type="submission" date="2015-04" db="EMBL/GenBank/DDBJ databases">
        <authorList>
            <person name="Syromyatnikov M.Y."/>
            <person name="Popov V.N."/>
        </authorList>
    </citation>
    <scope>NUCLEOTIDE SEQUENCE [LARGE SCALE GENOMIC DNA]</scope>
</reference>
<dbReference type="Proteomes" id="UP000183832">
    <property type="component" value="Unassembled WGS sequence"/>
</dbReference>
<dbReference type="EMBL" id="CVRI01000008">
    <property type="protein sequence ID" value="CRK88487.1"/>
    <property type="molecule type" value="Genomic_DNA"/>
</dbReference>
<dbReference type="AlphaFoldDB" id="A0A1J1HKA8"/>
<protein>
    <submittedName>
        <fullName evidence="1">CLUMA_CG002306, isoform A</fullName>
    </submittedName>
</protein>
<proteinExistence type="predicted"/>